<dbReference type="InterPro" id="IPR051172">
    <property type="entry name" value="Chlamydia_OmcB"/>
</dbReference>
<protein>
    <recommendedName>
        <fullName evidence="6">DUF11 domain-containing protein</fullName>
    </recommendedName>
</protein>
<proteinExistence type="predicted"/>
<evidence type="ECO:0000313" key="5">
    <source>
        <dbReference type="Proteomes" id="UP000179047"/>
    </source>
</evidence>
<comment type="caution">
    <text evidence="4">The sequence shown here is derived from an EMBL/GenBank/DDBJ whole genome shotgun (WGS) entry which is preliminary data.</text>
</comment>
<evidence type="ECO:0000259" key="3">
    <source>
        <dbReference type="Pfam" id="PF19403"/>
    </source>
</evidence>
<keyword evidence="1" id="KW-1133">Transmembrane helix</keyword>
<dbReference type="Pfam" id="PF01345">
    <property type="entry name" value="DUF11"/>
    <property type="match status" value="2"/>
</dbReference>
<dbReference type="InterPro" id="IPR047589">
    <property type="entry name" value="DUF11_rpt"/>
</dbReference>
<dbReference type="InterPro" id="IPR045826">
    <property type="entry name" value="SpaA_PFL_dom_2"/>
</dbReference>
<feature type="transmembrane region" description="Helical" evidence="1">
    <location>
        <begin position="962"/>
        <end position="980"/>
    </location>
</feature>
<dbReference type="Pfam" id="PF19403">
    <property type="entry name" value="SpaA_2"/>
    <property type="match status" value="4"/>
</dbReference>
<gene>
    <name evidence="4" type="ORF">A3A33_04850</name>
</gene>
<evidence type="ECO:0000256" key="1">
    <source>
        <dbReference type="SAM" id="Phobius"/>
    </source>
</evidence>
<feature type="domain" description="SpaA-like prealbumin fold" evidence="3">
    <location>
        <begin position="414"/>
        <end position="497"/>
    </location>
</feature>
<feature type="domain" description="DUF11" evidence="2">
    <location>
        <begin position="626"/>
        <end position="739"/>
    </location>
</feature>
<feature type="transmembrane region" description="Helical" evidence="1">
    <location>
        <begin position="12"/>
        <end position="34"/>
    </location>
</feature>
<evidence type="ECO:0000259" key="2">
    <source>
        <dbReference type="Pfam" id="PF01345"/>
    </source>
</evidence>
<reference evidence="4 5" key="1">
    <citation type="journal article" date="2016" name="Nat. Commun.">
        <title>Thousands of microbial genomes shed light on interconnected biogeochemical processes in an aquifer system.</title>
        <authorList>
            <person name="Anantharaman K."/>
            <person name="Brown C.T."/>
            <person name="Hug L.A."/>
            <person name="Sharon I."/>
            <person name="Castelle C.J."/>
            <person name="Probst A.J."/>
            <person name="Thomas B.C."/>
            <person name="Singh A."/>
            <person name="Wilkins M.J."/>
            <person name="Karaoz U."/>
            <person name="Brodie E.L."/>
            <person name="Williams K.H."/>
            <person name="Hubbard S.S."/>
            <person name="Banfield J.F."/>
        </authorList>
    </citation>
    <scope>NUCLEOTIDE SEQUENCE [LARGE SCALE GENOMIC DNA]</scope>
</reference>
<name>A0A1F8GQB2_9BACT</name>
<dbReference type="InterPro" id="IPR001434">
    <property type="entry name" value="OmcB-like_DUF11"/>
</dbReference>
<feature type="domain" description="SpaA-like prealbumin fold" evidence="3">
    <location>
        <begin position="212"/>
        <end position="303"/>
    </location>
</feature>
<dbReference type="PANTHER" id="PTHR34819:SF3">
    <property type="entry name" value="CELL SURFACE PROTEIN"/>
    <property type="match status" value="1"/>
</dbReference>
<dbReference type="STRING" id="1802701.A3A33_04850"/>
<accession>A0A1F8GQB2</accession>
<keyword evidence="1" id="KW-0812">Transmembrane</keyword>
<dbReference type="EMBL" id="MGKP01000029">
    <property type="protein sequence ID" value="OGN27521.1"/>
    <property type="molecule type" value="Genomic_DNA"/>
</dbReference>
<organism evidence="4 5">
    <name type="scientific">Candidatus Yanofskybacteria bacterium RIFCSPLOWO2_01_FULL_49_25</name>
    <dbReference type="NCBI Taxonomy" id="1802701"/>
    <lineage>
        <taxon>Bacteria</taxon>
        <taxon>Candidatus Yanofskyibacteriota</taxon>
    </lineage>
</organism>
<feature type="domain" description="DUF11" evidence="2">
    <location>
        <begin position="783"/>
        <end position="872"/>
    </location>
</feature>
<dbReference type="Proteomes" id="UP000179047">
    <property type="component" value="Unassembled WGS sequence"/>
</dbReference>
<sequence>MSEKLKNLLKNYKVIIPLLIVGIVVLVGAIYFVINRQKIAVSPNESGAAGNGNTCTIAKKAGRSIYNFPAPDSNGPGCGGAGCWMASNTKWGKDQAKEGPYKFTLPAGTYKVTLQGYNDHTPYPDDQKQPREKYFVKLIDSSGTEIVRSSSTQDIPDTTSYVVNVVNQSLVVSRDATKIEAYHGAYPDNSGPNSISAVCAAFDQLSAPQTSPTLTVIKSVTNDNGGTSAASDFNIHVKSGGTTDVSGSPAAGSDTGKTYTLSAGTYVVSEDAHDGYGMTGITGDCASNGSITLVSGDAKTCTITNDDTPPDQATLTVIKAVTNDDEGNAGPGDFMIHVKKNGTDVTGSPAAGSSTGTTYTLALGTYVVSEDTTAGYTKEGITGDCSTAGSITLAQGDSKTCTITNNDNPPAGATTLTVIKHVINNNDGTKNAGDFTMNVIGSGASPASFPGDESGTTVTLNPGSYSVDEGAHAGYERTRSGGCTGTIAVGENKTCTITNDDDAPTQTTATLTVIKTVVKDDGGTAVAGDFNIHVKSGSTDVAGSPAAGSTTGTSYTLDAGTYVVSEDTQAGYTMTDIAGDCTGGGSVTLVAGDAKTCTITNDDDPLPAETRISIVKEVRNSTQNTAQADEIQANPGDTVEFVIVLTNTGDVSVYNVRMTDSLPSQLSYIPGTTTLDDAASADGIVTTGLTLGTFAAGQARTIRFQARVADAASFVAGTTRLMDIASAVADNTSPINDTAFVSVFIAGSTPTPTPSPTYSLSIQKFGANITKGESAEQAFVYARPGDSIRLFIHVRSQSSVALTNLIIRDVLPAGLAYVNGSTTINGLQTADGIAAGGITVSSLTPGAEAIATFLVTVNSAGYFSTNRTTLTNLAMAFTDQLHVEATLPIIVDLPCTTCAVVTINTGGGSIWLTIILGLLATLVWYLIEGAPNLYRNFMFAHGGTVARAPLWGSLTWKKIGRALLIAFAMASIFFALNAILTHTRTVDFEKTPPSGGASKLLQLFK</sequence>
<evidence type="ECO:0008006" key="6">
    <source>
        <dbReference type="Google" id="ProtNLM"/>
    </source>
</evidence>
<dbReference type="NCBIfam" id="TIGR01451">
    <property type="entry name" value="B_ant_repeat"/>
    <property type="match status" value="2"/>
</dbReference>
<evidence type="ECO:0000313" key="4">
    <source>
        <dbReference type="EMBL" id="OGN27521.1"/>
    </source>
</evidence>
<feature type="transmembrane region" description="Helical" evidence="1">
    <location>
        <begin position="908"/>
        <end position="927"/>
    </location>
</feature>
<keyword evidence="1" id="KW-0472">Membrane</keyword>
<feature type="domain" description="SpaA-like prealbumin fold" evidence="3">
    <location>
        <begin position="312"/>
        <end position="403"/>
    </location>
</feature>
<feature type="domain" description="SpaA-like prealbumin fold" evidence="3">
    <location>
        <begin position="508"/>
        <end position="599"/>
    </location>
</feature>
<dbReference type="PANTHER" id="PTHR34819">
    <property type="entry name" value="LARGE CYSTEINE-RICH PERIPLASMIC PROTEIN OMCB"/>
    <property type="match status" value="1"/>
</dbReference>
<dbReference type="AlphaFoldDB" id="A0A1F8GQB2"/>